<dbReference type="EMBL" id="CAUOFW020000721">
    <property type="protein sequence ID" value="CAK9135581.1"/>
    <property type="molecule type" value="Genomic_DNA"/>
</dbReference>
<feature type="region of interest" description="Disordered" evidence="1">
    <location>
        <begin position="1"/>
        <end position="22"/>
    </location>
</feature>
<reference evidence="2 3" key="1">
    <citation type="submission" date="2024-02" db="EMBL/GenBank/DDBJ databases">
        <authorList>
            <person name="Vignale AGUSTIN F."/>
            <person name="Sosa J E."/>
            <person name="Modenutti C."/>
        </authorList>
    </citation>
    <scope>NUCLEOTIDE SEQUENCE [LARGE SCALE GENOMIC DNA]</scope>
</reference>
<comment type="caution">
    <text evidence="2">The sequence shown here is derived from an EMBL/GenBank/DDBJ whole genome shotgun (WGS) entry which is preliminary data.</text>
</comment>
<name>A0ABC8QTK9_9AQUA</name>
<protein>
    <submittedName>
        <fullName evidence="2">Uncharacterized protein</fullName>
    </submittedName>
</protein>
<evidence type="ECO:0000313" key="2">
    <source>
        <dbReference type="EMBL" id="CAK9135581.1"/>
    </source>
</evidence>
<organism evidence="2 3">
    <name type="scientific">Ilex paraguariensis</name>
    <name type="common">yerba mate</name>
    <dbReference type="NCBI Taxonomy" id="185542"/>
    <lineage>
        <taxon>Eukaryota</taxon>
        <taxon>Viridiplantae</taxon>
        <taxon>Streptophyta</taxon>
        <taxon>Embryophyta</taxon>
        <taxon>Tracheophyta</taxon>
        <taxon>Spermatophyta</taxon>
        <taxon>Magnoliopsida</taxon>
        <taxon>eudicotyledons</taxon>
        <taxon>Gunneridae</taxon>
        <taxon>Pentapetalae</taxon>
        <taxon>asterids</taxon>
        <taxon>campanulids</taxon>
        <taxon>Aquifoliales</taxon>
        <taxon>Aquifoliaceae</taxon>
        <taxon>Ilex</taxon>
    </lineage>
</organism>
<dbReference type="AlphaFoldDB" id="A0ABC8QTK9"/>
<evidence type="ECO:0000256" key="1">
    <source>
        <dbReference type="SAM" id="MobiDB-lite"/>
    </source>
</evidence>
<sequence>MYQDQKTARKTVRAPQSMDEDDRNRHVEVKKMVTQWTAECLKMRKEMMVQEMIQRLKRCWKVWNRFFKHDIGTNKVSVQRRTVTTIPFLRAGVTKKYTFGSSRVKFVKPKTQIVNIGNTSKNLRSQEK</sequence>
<evidence type="ECO:0000313" key="3">
    <source>
        <dbReference type="Proteomes" id="UP001642360"/>
    </source>
</evidence>
<gene>
    <name evidence="2" type="ORF">ILEXP_LOCUS2538</name>
</gene>
<proteinExistence type="predicted"/>
<keyword evidence="3" id="KW-1185">Reference proteome</keyword>
<accession>A0ABC8QTK9</accession>
<dbReference type="Proteomes" id="UP001642360">
    <property type="component" value="Unassembled WGS sequence"/>
</dbReference>